<evidence type="ECO:0000313" key="1">
    <source>
        <dbReference type="EMBL" id="GAI12801.1"/>
    </source>
</evidence>
<comment type="caution">
    <text evidence="1">The sequence shown here is derived from an EMBL/GenBank/DDBJ whole genome shotgun (WGS) entry which is preliminary data.</text>
</comment>
<accession>X1M3Z7</accession>
<organism evidence="1">
    <name type="scientific">marine sediment metagenome</name>
    <dbReference type="NCBI Taxonomy" id="412755"/>
    <lineage>
        <taxon>unclassified sequences</taxon>
        <taxon>metagenomes</taxon>
        <taxon>ecological metagenomes</taxon>
    </lineage>
</organism>
<feature type="non-terminal residue" evidence="1">
    <location>
        <position position="1"/>
    </location>
</feature>
<dbReference type="AlphaFoldDB" id="X1M3Z7"/>
<name>X1M3Z7_9ZZZZ</name>
<gene>
    <name evidence="1" type="ORF">S06H3_13179</name>
</gene>
<reference evidence="1" key="1">
    <citation type="journal article" date="2014" name="Front. Microbiol.">
        <title>High frequency of phylogenetically diverse reductive dehalogenase-homologous genes in deep subseafloor sedimentary metagenomes.</title>
        <authorList>
            <person name="Kawai M."/>
            <person name="Futagami T."/>
            <person name="Toyoda A."/>
            <person name="Takaki Y."/>
            <person name="Nishi S."/>
            <person name="Hori S."/>
            <person name="Arai W."/>
            <person name="Tsubouchi T."/>
            <person name="Morono Y."/>
            <person name="Uchiyama I."/>
            <person name="Ito T."/>
            <person name="Fujiyama A."/>
            <person name="Inagaki F."/>
            <person name="Takami H."/>
        </authorList>
    </citation>
    <scope>NUCLEOTIDE SEQUENCE</scope>
    <source>
        <strain evidence="1">Expedition CK06-06</strain>
    </source>
</reference>
<protein>
    <submittedName>
        <fullName evidence="1">Uncharacterized protein</fullName>
    </submittedName>
</protein>
<proteinExistence type="predicted"/>
<sequence>IVIHEQPAQQINPLVEYCGLVSVLKWCSDIKGNW</sequence>
<dbReference type="EMBL" id="BARV01006430">
    <property type="protein sequence ID" value="GAI12801.1"/>
    <property type="molecule type" value="Genomic_DNA"/>
</dbReference>